<sequence>MKRRMIKMTDLAPHGGCNWTGCRECFPETQSIEINEEKTMNENDQVTTALELRAFREALGLSRADVEDHTGLASSVVWRAEQPTRKVTPEQFAKILGFLTNVNTTGKQPCCGKKSGKKVKPQTLASFDEGFTNELKAQRDEARAALAQAKSDLHDALTGAQALVDQTVAQHDAWKADLLKFIDEQIITAKAKKQALAGLKAVELRVAS</sequence>
<dbReference type="AlphaFoldDB" id="A0A1F2WG45"/>
<name>A0A1F2WG45_9ACTN</name>
<reference evidence="1 2" key="1">
    <citation type="journal article" date="2016" name="Nat. Commun.">
        <title>Thousands of microbial genomes shed light on interconnected biogeochemical processes in an aquifer system.</title>
        <authorList>
            <person name="Anantharaman K."/>
            <person name="Brown C.T."/>
            <person name="Hug L.A."/>
            <person name="Sharon I."/>
            <person name="Castelle C.J."/>
            <person name="Probst A.J."/>
            <person name="Thomas B.C."/>
            <person name="Singh A."/>
            <person name="Wilkins M.J."/>
            <person name="Karaoz U."/>
            <person name="Brodie E.L."/>
            <person name="Williams K.H."/>
            <person name="Hubbard S.S."/>
            <person name="Banfield J.F."/>
        </authorList>
    </citation>
    <scope>NUCLEOTIDE SEQUENCE [LARGE SCALE GENOMIC DNA]</scope>
</reference>
<evidence type="ECO:0000313" key="2">
    <source>
        <dbReference type="Proteomes" id="UP000177876"/>
    </source>
</evidence>
<accession>A0A1F2WG45</accession>
<organism evidence="1 2">
    <name type="scientific">Candidatus Solincola sediminis</name>
    <dbReference type="NCBI Taxonomy" id="1797199"/>
    <lineage>
        <taxon>Bacteria</taxon>
        <taxon>Bacillati</taxon>
        <taxon>Actinomycetota</taxon>
        <taxon>Candidatus Geothermincolia</taxon>
        <taxon>Candidatus Geothermincolales</taxon>
        <taxon>Candidatus Geothermincolaceae</taxon>
        <taxon>Candidatus Solincola</taxon>
    </lineage>
</organism>
<gene>
    <name evidence="1" type="ORF">A2Y75_05280</name>
</gene>
<dbReference type="Proteomes" id="UP000177876">
    <property type="component" value="Unassembled WGS sequence"/>
</dbReference>
<dbReference type="GO" id="GO:0003677">
    <property type="term" value="F:DNA binding"/>
    <property type="evidence" value="ECO:0007669"/>
    <property type="project" value="InterPro"/>
</dbReference>
<protein>
    <submittedName>
        <fullName evidence="1">Uncharacterized protein</fullName>
    </submittedName>
</protein>
<proteinExistence type="predicted"/>
<dbReference type="InterPro" id="IPR001387">
    <property type="entry name" value="Cro/C1-type_HTH"/>
</dbReference>
<dbReference type="EMBL" id="MELK01000051">
    <property type="protein sequence ID" value="OFW55829.1"/>
    <property type="molecule type" value="Genomic_DNA"/>
</dbReference>
<evidence type="ECO:0000313" key="1">
    <source>
        <dbReference type="EMBL" id="OFW55829.1"/>
    </source>
</evidence>
<comment type="caution">
    <text evidence="1">The sequence shown here is derived from an EMBL/GenBank/DDBJ whole genome shotgun (WGS) entry which is preliminary data.</text>
</comment>
<dbReference type="CDD" id="cd00093">
    <property type="entry name" value="HTH_XRE"/>
    <property type="match status" value="1"/>
</dbReference>
<dbReference type="InterPro" id="IPR010982">
    <property type="entry name" value="Lambda_DNA-bd_dom_sf"/>
</dbReference>
<dbReference type="STRING" id="1797197.A2Y75_05280"/>
<dbReference type="SUPFAM" id="SSF47413">
    <property type="entry name" value="lambda repressor-like DNA-binding domains"/>
    <property type="match status" value="1"/>
</dbReference>